<proteinExistence type="inferred from homology"/>
<evidence type="ECO:0000256" key="5">
    <source>
        <dbReference type="ARBA" id="ARBA00022723"/>
    </source>
</evidence>
<comment type="cofactor">
    <cofactor evidence="2">
        <name>Zn(2+)</name>
        <dbReference type="ChEBI" id="CHEBI:29105"/>
    </cofactor>
</comment>
<dbReference type="OrthoDB" id="9791656at2"/>
<keyword evidence="7" id="KW-0460">Magnesium</keyword>
<dbReference type="Gene3D" id="3.90.79.20">
    <property type="match status" value="1"/>
</dbReference>
<dbReference type="GO" id="GO:0035529">
    <property type="term" value="F:NADH pyrophosphatase activity"/>
    <property type="evidence" value="ECO:0007669"/>
    <property type="project" value="TreeGrafter"/>
</dbReference>
<gene>
    <name evidence="12" type="ORF">BJF91_05735</name>
    <name evidence="11" type="ORF">GGQ71_004029</name>
</gene>
<name>A0A1Q9A859_9HYPH</name>
<accession>A0A1Q9A859</accession>
<sequence length="322" mass="35743">MSYTSSLFDQSTPHPEASALTAFAGNGLERYAEHRSDESLPEAFKAEGMHVLAFAGNRLLFKHEGQVLDPLFAPYELTALEPDLDNAVLLGRRPSGEPRIAVSVTIGEEQLAKGYKALTARELFRDPNLDAELVGEAAQGFSLLHWASENRFCGTCSKPMEPRLGGYKRECPACGRQAFPRTDPVVIMMAVDEKNDRCLLGRGAHFPEGMYSCLAGFMEPAETIENAVRRETYEESAITIGRVRYHASQPWPVPHQLMIGCYAEALSFDISRDENELADCRWFSRAEVQAMIDLETETVKAPAPGTIAHRLMSDWLDWGKAS</sequence>
<protein>
    <recommendedName>
        <fullName evidence="4">NAD(+) diphosphatase</fullName>
        <ecNumber evidence="4">3.6.1.22</ecNumber>
    </recommendedName>
</protein>
<dbReference type="InterPro" id="IPR000086">
    <property type="entry name" value="NUDIX_hydrolase_dom"/>
</dbReference>
<dbReference type="InterPro" id="IPR050241">
    <property type="entry name" value="NAD-cap_RNA_hydrolase_NudC"/>
</dbReference>
<dbReference type="Pfam" id="PF09296">
    <property type="entry name" value="NUDIX-like"/>
    <property type="match status" value="1"/>
</dbReference>
<dbReference type="EC" id="3.6.1.22" evidence="4"/>
<evidence type="ECO:0000313" key="12">
    <source>
        <dbReference type="EMBL" id="OLP50754.1"/>
    </source>
</evidence>
<reference evidence="12 13" key="1">
    <citation type="submission" date="2016-09" db="EMBL/GenBank/DDBJ databases">
        <title>Rhizobium oryziradicis sp. nov., isolated from the root of rice.</title>
        <authorList>
            <person name="Zhao J."/>
            <person name="Zhang X."/>
        </authorList>
    </citation>
    <scope>NUCLEOTIDE SEQUENCE [LARGE SCALE GENOMIC DNA]</scope>
    <source>
        <strain evidence="12 13">14971</strain>
    </source>
</reference>
<dbReference type="GO" id="GO:0005829">
    <property type="term" value="C:cytosol"/>
    <property type="evidence" value="ECO:0007669"/>
    <property type="project" value="TreeGrafter"/>
</dbReference>
<dbReference type="InterPro" id="IPR015375">
    <property type="entry name" value="NADH_PPase-like_N"/>
</dbReference>
<dbReference type="PANTHER" id="PTHR42904">
    <property type="entry name" value="NUDIX HYDROLASE, NUDC SUBFAMILY"/>
    <property type="match status" value="1"/>
</dbReference>
<keyword evidence="6 11" id="KW-0378">Hydrolase</keyword>
<evidence type="ECO:0000313" key="14">
    <source>
        <dbReference type="Proteomes" id="UP000544107"/>
    </source>
</evidence>
<dbReference type="GO" id="GO:0019677">
    <property type="term" value="P:NAD+ catabolic process"/>
    <property type="evidence" value="ECO:0007669"/>
    <property type="project" value="TreeGrafter"/>
</dbReference>
<reference evidence="11 14" key="2">
    <citation type="submission" date="2020-08" db="EMBL/GenBank/DDBJ databases">
        <title>Genomic Encyclopedia of Type Strains, Phase IV (KMG-IV): sequencing the most valuable type-strain genomes for metagenomic binning, comparative biology and taxonomic classification.</title>
        <authorList>
            <person name="Goeker M."/>
        </authorList>
    </citation>
    <scope>NUCLEOTIDE SEQUENCE [LARGE SCALE GENOMIC DNA]</scope>
    <source>
        <strain evidence="11 14">DSM 100021</strain>
    </source>
</reference>
<dbReference type="STRING" id="887144.BJF91_05735"/>
<evidence type="ECO:0000256" key="1">
    <source>
        <dbReference type="ARBA" id="ARBA00001946"/>
    </source>
</evidence>
<evidence type="ECO:0000256" key="6">
    <source>
        <dbReference type="ARBA" id="ARBA00022801"/>
    </source>
</evidence>
<dbReference type="EMBL" id="JACIED010000005">
    <property type="protein sequence ID" value="MBB4009741.1"/>
    <property type="molecule type" value="Genomic_DNA"/>
</dbReference>
<dbReference type="EMBL" id="MKIN01000020">
    <property type="protein sequence ID" value="OLP50754.1"/>
    <property type="molecule type" value="Genomic_DNA"/>
</dbReference>
<dbReference type="PANTHER" id="PTHR42904:SF6">
    <property type="entry name" value="NAD-CAPPED RNA HYDROLASE NUDT12"/>
    <property type="match status" value="1"/>
</dbReference>
<comment type="cofactor">
    <cofactor evidence="1">
        <name>Mg(2+)</name>
        <dbReference type="ChEBI" id="CHEBI:18420"/>
    </cofactor>
</comment>
<dbReference type="AlphaFoldDB" id="A0A1Q9A859"/>
<comment type="similarity">
    <text evidence="3">Belongs to the Nudix hydrolase family. NudC subfamily.</text>
</comment>
<evidence type="ECO:0000256" key="8">
    <source>
        <dbReference type="ARBA" id="ARBA00023027"/>
    </source>
</evidence>
<dbReference type="InterPro" id="IPR015797">
    <property type="entry name" value="NUDIX_hydrolase-like_dom_sf"/>
</dbReference>
<feature type="domain" description="Nudix hydrolase" evidence="10">
    <location>
        <begin position="180"/>
        <end position="308"/>
    </location>
</feature>
<dbReference type="GO" id="GO:0046872">
    <property type="term" value="F:metal ion binding"/>
    <property type="evidence" value="ECO:0007669"/>
    <property type="project" value="UniProtKB-KW"/>
</dbReference>
<dbReference type="Proteomes" id="UP000185598">
    <property type="component" value="Unassembled WGS sequence"/>
</dbReference>
<dbReference type="NCBIfam" id="NF001299">
    <property type="entry name" value="PRK00241.1"/>
    <property type="match status" value="1"/>
</dbReference>
<organism evidence="12 13">
    <name type="scientific">Allorhizobium taibaishanense</name>
    <dbReference type="NCBI Taxonomy" id="887144"/>
    <lineage>
        <taxon>Bacteria</taxon>
        <taxon>Pseudomonadati</taxon>
        <taxon>Pseudomonadota</taxon>
        <taxon>Alphaproteobacteria</taxon>
        <taxon>Hyphomicrobiales</taxon>
        <taxon>Rhizobiaceae</taxon>
        <taxon>Rhizobium/Agrobacterium group</taxon>
        <taxon>Allorhizobium</taxon>
    </lineage>
</organism>
<evidence type="ECO:0000256" key="7">
    <source>
        <dbReference type="ARBA" id="ARBA00022842"/>
    </source>
</evidence>
<dbReference type="RefSeq" id="WP_075613460.1">
    <property type="nucleotide sequence ID" value="NZ_JACIED010000005.1"/>
</dbReference>
<evidence type="ECO:0000256" key="9">
    <source>
        <dbReference type="ARBA" id="ARBA00023679"/>
    </source>
</evidence>
<evidence type="ECO:0000313" key="13">
    <source>
        <dbReference type="Proteomes" id="UP000185598"/>
    </source>
</evidence>
<keyword evidence="13" id="KW-1185">Reference proteome</keyword>
<evidence type="ECO:0000256" key="2">
    <source>
        <dbReference type="ARBA" id="ARBA00001947"/>
    </source>
</evidence>
<dbReference type="SUPFAM" id="SSF55811">
    <property type="entry name" value="Nudix"/>
    <property type="match status" value="1"/>
</dbReference>
<evidence type="ECO:0000313" key="11">
    <source>
        <dbReference type="EMBL" id="MBB4009741.1"/>
    </source>
</evidence>
<evidence type="ECO:0000256" key="3">
    <source>
        <dbReference type="ARBA" id="ARBA00009595"/>
    </source>
</evidence>
<dbReference type="InterPro" id="IPR049734">
    <property type="entry name" value="NudC-like_C"/>
</dbReference>
<evidence type="ECO:0000259" key="10">
    <source>
        <dbReference type="PROSITE" id="PS51462"/>
    </source>
</evidence>
<dbReference type="CDD" id="cd03429">
    <property type="entry name" value="NUDIX_NADH_pyrophosphatase_Nudt13"/>
    <property type="match status" value="1"/>
</dbReference>
<dbReference type="Proteomes" id="UP000544107">
    <property type="component" value="Unassembled WGS sequence"/>
</dbReference>
<comment type="catalytic activity">
    <reaction evidence="9">
        <text>a 5'-end NAD(+)-phospho-ribonucleoside in mRNA + H2O = a 5'-end phospho-adenosine-phospho-ribonucleoside in mRNA + beta-nicotinamide D-ribonucleotide + 2 H(+)</text>
        <dbReference type="Rhea" id="RHEA:60876"/>
        <dbReference type="Rhea" id="RHEA-COMP:15698"/>
        <dbReference type="Rhea" id="RHEA-COMP:15719"/>
        <dbReference type="ChEBI" id="CHEBI:14649"/>
        <dbReference type="ChEBI" id="CHEBI:15377"/>
        <dbReference type="ChEBI" id="CHEBI:15378"/>
        <dbReference type="ChEBI" id="CHEBI:144029"/>
        <dbReference type="ChEBI" id="CHEBI:144051"/>
    </reaction>
    <physiologicalReaction direction="left-to-right" evidence="9">
        <dbReference type="Rhea" id="RHEA:60877"/>
    </physiologicalReaction>
</comment>
<comment type="caution">
    <text evidence="12">The sequence shown here is derived from an EMBL/GenBank/DDBJ whole genome shotgun (WGS) entry which is preliminary data.</text>
</comment>
<keyword evidence="8" id="KW-0520">NAD</keyword>
<evidence type="ECO:0000256" key="4">
    <source>
        <dbReference type="ARBA" id="ARBA00012381"/>
    </source>
</evidence>
<dbReference type="GO" id="GO:0006742">
    <property type="term" value="P:NADP+ catabolic process"/>
    <property type="evidence" value="ECO:0007669"/>
    <property type="project" value="TreeGrafter"/>
</dbReference>
<dbReference type="PROSITE" id="PS51462">
    <property type="entry name" value="NUDIX"/>
    <property type="match status" value="1"/>
</dbReference>
<dbReference type="InterPro" id="IPR015376">
    <property type="entry name" value="Znr_NADH_PPase"/>
</dbReference>
<keyword evidence="5" id="KW-0479">Metal-binding</keyword>
<dbReference type="Pfam" id="PF00293">
    <property type="entry name" value="NUDIX"/>
    <property type="match status" value="1"/>
</dbReference>
<dbReference type="Pfam" id="PF09297">
    <property type="entry name" value="Zn_ribbon_NUD"/>
    <property type="match status" value="1"/>
</dbReference>
<dbReference type="Gene3D" id="3.90.79.10">
    <property type="entry name" value="Nucleoside Triphosphate Pyrophosphohydrolase"/>
    <property type="match status" value="1"/>
</dbReference>